<evidence type="ECO:0000256" key="2">
    <source>
        <dbReference type="ARBA" id="ARBA00022840"/>
    </source>
</evidence>
<dbReference type="PANTHER" id="PTHR16305">
    <property type="entry name" value="TESTICULAR SOLUBLE ADENYLYL CYCLASE"/>
    <property type="match status" value="1"/>
</dbReference>
<name>A0ABV8Z5S5_9ACTN</name>
<sequence length="924" mass="99686">MRPTTWNGYLTTFDKLISGAKEAGRGDTRSLLLRGGPGTGKTALLQEFGRRATALGAIYLTASGFQNECEVPFATVEQLAQTPGIPDTVRSALSRLMNRSAPPDSPHAVDVRHLRELGAALARVTRRTPLVIAVDDLPYVDLASQTCLMYLARRSQANGIIMIAACGPTRLNENERDFTQNFLGLPGNILVEVSTLPECEVRLLLRRKFGPETADRLGPSTYDITGGNPALVSAILRDLAASDAARTDPPTAPGDAFRTAYGIGLVRHPAFLRCVQALAVLGGDGTPALVGRLLNRDPEKVAQDIAELNRAGLLDDGRFRHPVADAEVLYVSEDADRRRLHRRAAMLLREDGAPAAAIAKHLVAADEKPDVEQVPVLLRAARQLLDEKRADEAIGCLRLADRADLDERGRLDIAVALVDALWYINPAAAEPEVERLLTAMSAGLLDERALHVLVAWLLWFGRGEEAGEAIAHLTEILSPHDPQSRDRISVTQSLIGYLSPTLLDALPDSVVSRRSTDLFPADAEGRPEPSVPNDGQQFWDGDIISLFKLCHRADLLPADEFYRELLAHIAANDRYPARQAIFMSLHAHILIMRGDLRSSAACAAAALDLLPHHGWGIAIGGPLACLVTAHTIMGNLDEAACYLEHPVPEAMMQSVFGLHYLMARGHHYLATGRASAALRDFTAGAALADLLRDEAVGFAGWRTSAAEVHLVLGDSRTARKLIEAEIAQLGDRPGLTRGRALRVLAAAGDPEVRGTRLEEAARVLHGCGAQMLLAGALADLSRVRLEAGETEKARALWHEAQRLIGECGASRQYIMDPGALLSPTAYPTAVSDRENAADPPGGDVTTVGAAAEVSALSEAEWRVASLASMGKSNRQIASHLYITVSTVEQHLTRVYRKLSIRRRADLRRLLGPSTWDANAGGSIL</sequence>
<evidence type="ECO:0000259" key="3">
    <source>
        <dbReference type="PROSITE" id="PS50043"/>
    </source>
</evidence>
<dbReference type="Pfam" id="PF00196">
    <property type="entry name" value="GerE"/>
    <property type="match status" value="1"/>
</dbReference>
<dbReference type="Pfam" id="PF13191">
    <property type="entry name" value="AAA_16"/>
    <property type="match status" value="1"/>
</dbReference>
<feature type="domain" description="HTH luxR-type" evidence="3">
    <location>
        <begin position="849"/>
        <end position="914"/>
    </location>
</feature>
<keyword evidence="2" id="KW-0067">ATP-binding</keyword>
<dbReference type="InterPro" id="IPR027417">
    <property type="entry name" value="P-loop_NTPase"/>
</dbReference>
<keyword evidence="1" id="KW-0547">Nucleotide-binding</keyword>
<dbReference type="PANTHER" id="PTHR16305:SF35">
    <property type="entry name" value="TRANSCRIPTIONAL ACTIVATOR DOMAIN"/>
    <property type="match status" value="1"/>
</dbReference>
<proteinExistence type="predicted"/>
<dbReference type="SUPFAM" id="SSF46894">
    <property type="entry name" value="C-terminal effector domain of the bipartite response regulators"/>
    <property type="match status" value="1"/>
</dbReference>
<comment type="caution">
    <text evidence="4">The sequence shown here is derived from an EMBL/GenBank/DDBJ whole genome shotgun (WGS) entry which is preliminary data.</text>
</comment>
<dbReference type="PROSITE" id="PS50043">
    <property type="entry name" value="HTH_LUXR_2"/>
    <property type="match status" value="1"/>
</dbReference>
<evidence type="ECO:0000313" key="4">
    <source>
        <dbReference type="EMBL" id="MFC4472813.1"/>
    </source>
</evidence>
<evidence type="ECO:0000313" key="5">
    <source>
        <dbReference type="Proteomes" id="UP001596012"/>
    </source>
</evidence>
<dbReference type="InterPro" id="IPR041664">
    <property type="entry name" value="AAA_16"/>
</dbReference>
<organism evidence="4 5">
    <name type="scientific">Streptomyces xiangluensis</name>
    <dbReference type="NCBI Taxonomy" id="2665720"/>
    <lineage>
        <taxon>Bacteria</taxon>
        <taxon>Bacillati</taxon>
        <taxon>Actinomycetota</taxon>
        <taxon>Actinomycetes</taxon>
        <taxon>Kitasatosporales</taxon>
        <taxon>Streptomycetaceae</taxon>
        <taxon>Streptomyces</taxon>
    </lineage>
</organism>
<dbReference type="InterPro" id="IPR000792">
    <property type="entry name" value="Tscrpt_reg_LuxR_C"/>
</dbReference>
<dbReference type="InterPro" id="IPR036388">
    <property type="entry name" value="WH-like_DNA-bd_sf"/>
</dbReference>
<dbReference type="SMART" id="SM00421">
    <property type="entry name" value="HTH_LUXR"/>
    <property type="match status" value="1"/>
</dbReference>
<evidence type="ECO:0000256" key="1">
    <source>
        <dbReference type="ARBA" id="ARBA00022741"/>
    </source>
</evidence>
<dbReference type="EMBL" id="JBHSFG010000129">
    <property type="protein sequence ID" value="MFC4472813.1"/>
    <property type="molecule type" value="Genomic_DNA"/>
</dbReference>
<dbReference type="InterPro" id="IPR016032">
    <property type="entry name" value="Sig_transdc_resp-reg_C-effctor"/>
</dbReference>
<accession>A0ABV8Z5S5</accession>
<dbReference type="RefSeq" id="WP_386357256.1">
    <property type="nucleotide sequence ID" value="NZ_JBHSFG010000129.1"/>
</dbReference>
<dbReference type="PRINTS" id="PR00038">
    <property type="entry name" value="HTHLUXR"/>
</dbReference>
<dbReference type="Gene3D" id="3.40.50.300">
    <property type="entry name" value="P-loop containing nucleotide triphosphate hydrolases"/>
    <property type="match status" value="1"/>
</dbReference>
<protein>
    <submittedName>
        <fullName evidence="4">AAA family ATPase</fullName>
    </submittedName>
</protein>
<keyword evidence="5" id="KW-1185">Reference proteome</keyword>
<dbReference type="Proteomes" id="UP001596012">
    <property type="component" value="Unassembled WGS sequence"/>
</dbReference>
<dbReference type="SUPFAM" id="SSF52540">
    <property type="entry name" value="P-loop containing nucleoside triphosphate hydrolases"/>
    <property type="match status" value="1"/>
</dbReference>
<gene>
    <name evidence="4" type="ORF">ACFPH6_51600</name>
</gene>
<dbReference type="Gene3D" id="1.10.10.10">
    <property type="entry name" value="Winged helix-like DNA-binding domain superfamily/Winged helix DNA-binding domain"/>
    <property type="match status" value="1"/>
</dbReference>
<dbReference type="PROSITE" id="PS00622">
    <property type="entry name" value="HTH_LUXR_1"/>
    <property type="match status" value="1"/>
</dbReference>
<reference evidence="5" key="1">
    <citation type="journal article" date="2019" name="Int. J. Syst. Evol. Microbiol.">
        <title>The Global Catalogue of Microorganisms (GCM) 10K type strain sequencing project: providing services to taxonomists for standard genome sequencing and annotation.</title>
        <authorList>
            <consortium name="The Broad Institute Genomics Platform"/>
            <consortium name="The Broad Institute Genome Sequencing Center for Infectious Disease"/>
            <person name="Wu L."/>
            <person name="Ma J."/>
        </authorList>
    </citation>
    <scope>NUCLEOTIDE SEQUENCE [LARGE SCALE GENOMIC DNA]</scope>
    <source>
        <strain evidence="5">DT43</strain>
    </source>
</reference>